<keyword evidence="1" id="KW-0732">Signal</keyword>
<reference evidence="2 3" key="2">
    <citation type="journal article" date="2011" name="Stand. Genomic Sci.">
        <title>Complete genome sequence of Truepera radiovictrix type strain (RQ-24).</title>
        <authorList>
            <person name="Ivanova N."/>
            <person name="Rohde C."/>
            <person name="Munk C."/>
            <person name="Nolan M."/>
            <person name="Lucas S."/>
            <person name="Del Rio T.G."/>
            <person name="Tice H."/>
            <person name="Deshpande S."/>
            <person name="Cheng J.F."/>
            <person name="Tapia R."/>
            <person name="Han C."/>
            <person name="Goodwin L."/>
            <person name="Pitluck S."/>
            <person name="Liolios K."/>
            <person name="Mavromatis K."/>
            <person name="Mikhailova N."/>
            <person name="Pati A."/>
            <person name="Chen A."/>
            <person name="Palaniappan K."/>
            <person name="Land M."/>
            <person name="Hauser L."/>
            <person name="Chang Y.J."/>
            <person name="Jeffries C.D."/>
            <person name="Brambilla E."/>
            <person name="Rohde M."/>
            <person name="Goker M."/>
            <person name="Tindall B.J."/>
            <person name="Woyke T."/>
            <person name="Bristow J."/>
            <person name="Eisen J.A."/>
            <person name="Markowitz V."/>
            <person name="Hugenholtz P."/>
            <person name="Kyrpides N.C."/>
            <person name="Klenk H.P."/>
            <person name="Lapidus A."/>
        </authorList>
    </citation>
    <scope>NUCLEOTIDE SEQUENCE [LARGE SCALE GENOMIC DNA]</scope>
    <source>
        <strain evidence="3">DSM 17093 / CIP 108686 / LMG 22925 / RQ-24</strain>
    </source>
</reference>
<dbReference type="AlphaFoldDB" id="D7CQA9"/>
<dbReference type="HOGENOM" id="CLU_1420900_0_0_0"/>
<dbReference type="KEGG" id="tra:Trad_1775"/>
<evidence type="ECO:0000313" key="3">
    <source>
        <dbReference type="Proteomes" id="UP000000379"/>
    </source>
</evidence>
<feature type="chain" id="PRO_5003094092" evidence="1">
    <location>
        <begin position="21"/>
        <end position="191"/>
    </location>
</feature>
<protein>
    <submittedName>
        <fullName evidence="2">Uncharacterized protein</fullName>
    </submittedName>
</protein>
<dbReference type="RefSeq" id="WP_013178260.1">
    <property type="nucleotide sequence ID" value="NC_014221.1"/>
</dbReference>
<feature type="signal peptide" evidence="1">
    <location>
        <begin position="1"/>
        <end position="20"/>
    </location>
</feature>
<dbReference type="EMBL" id="CP002049">
    <property type="protein sequence ID" value="ADI14893.1"/>
    <property type="molecule type" value="Genomic_DNA"/>
</dbReference>
<dbReference type="OrthoDB" id="9798230at2"/>
<organism evidence="2 3">
    <name type="scientific">Truepera radiovictrix (strain DSM 17093 / CIP 108686 / LMG 22925 / RQ-24)</name>
    <dbReference type="NCBI Taxonomy" id="649638"/>
    <lineage>
        <taxon>Bacteria</taxon>
        <taxon>Thermotogati</taxon>
        <taxon>Deinococcota</taxon>
        <taxon>Deinococci</taxon>
        <taxon>Trueperales</taxon>
        <taxon>Trueperaceae</taxon>
        <taxon>Truepera</taxon>
    </lineage>
</organism>
<name>D7CQA9_TRURR</name>
<sequence length="191" mass="20900">MYKYFLLAVSLLALSLNVVACNAKPEVDIPMFSVEETINREASRGDFEAQAVKASGIVSELGRDDYPLTLFLTGEDSLKTYLADNNLSEEAFLASPKLAEFYRSQLVYADIDIVGIRSGPVGTSKTFESAAGSNVTITKVRDDPDSLATRNGEVNGVPASLWCHEDYNIGPNDPFGRICYTDAPIVKDFVW</sequence>
<keyword evidence="3" id="KW-1185">Reference proteome</keyword>
<evidence type="ECO:0000256" key="1">
    <source>
        <dbReference type="SAM" id="SignalP"/>
    </source>
</evidence>
<accession>D7CQA9</accession>
<dbReference type="Proteomes" id="UP000000379">
    <property type="component" value="Chromosome"/>
</dbReference>
<proteinExistence type="predicted"/>
<reference evidence="3" key="1">
    <citation type="submission" date="2010-05" db="EMBL/GenBank/DDBJ databases">
        <title>The complete genome of Truepera radiovictris DSM 17093.</title>
        <authorList>
            <consortium name="US DOE Joint Genome Institute (JGI-PGF)"/>
            <person name="Lucas S."/>
            <person name="Copeland A."/>
            <person name="Lapidus A."/>
            <person name="Glavina del Rio T."/>
            <person name="Dalin E."/>
            <person name="Tice H."/>
            <person name="Bruce D."/>
            <person name="Goodwin L."/>
            <person name="Pitluck S."/>
            <person name="Kyrpides N."/>
            <person name="Mavromatis K."/>
            <person name="Ovchinnikova G."/>
            <person name="Munk A.C."/>
            <person name="Detter J.C."/>
            <person name="Han C."/>
            <person name="Tapia R."/>
            <person name="Land M."/>
            <person name="Hauser L."/>
            <person name="Markowitz V."/>
            <person name="Cheng J.-F."/>
            <person name="Hugenholtz P."/>
            <person name="Woyke T."/>
            <person name="Wu D."/>
            <person name="Tindall B."/>
            <person name="Pomrenke H.G."/>
            <person name="Brambilla E."/>
            <person name="Klenk H.-P."/>
            <person name="Eisen J.A."/>
        </authorList>
    </citation>
    <scope>NUCLEOTIDE SEQUENCE [LARGE SCALE GENOMIC DNA]</scope>
    <source>
        <strain evidence="3">DSM 17093 / CIP 108686 / LMG 22925 / RQ-24</strain>
    </source>
</reference>
<evidence type="ECO:0000313" key="2">
    <source>
        <dbReference type="EMBL" id="ADI14893.1"/>
    </source>
</evidence>
<gene>
    <name evidence="2" type="ordered locus">Trad_1775</name>
</gene>